<protein>
    <recommendedName>
        <fullName evidence="4">Secreted protein</fullName>
    </recommendedName>
</protein>
<proteinExistence type="predicted"/>
<gene>
    <name evidence="2" type="ORF">ARMGADRAFT_569127</name>
</gene>
<sequence length="146" mass="16689">MATRTGWRALLSTLGLSKARLSRAVQPACPSDIVMCPLFMPLSPFRDSCPIFSPRCSQNDQISSCRFRYGKVYWGMSHCSSCSWTSRYTSDNGASCHRHDTALQFFAEELFFRRHFDRYSQMILSKVRRDKCSSSPPSSPFLSVHQ</sequence>
<evidence type="ECO:0000313" key="3">
    <source>
        <dbReference type="Proteomes" id="UP000217790"/>
    </source>
</evidence>
<name>A0A2H3DVS3_ARMGA</name>
<dbReference type="InParanoid" id="A0A2H3DVS3"/>
<organism evidence="2 3">
    <name type="scientific">Armillaria gallica</name>
    <name type="common">Bulbous honey fungus</name>
    <name type="synonym">Armillaria bulbosa</name>
    <dbReference type="NCBI Taxonomy" id="47427"/>
    <lineage>
        <taxon>Eukaryota</taxon>
        <taxon>Fungi</taxon>
        <taxon>Dikarya</taxon>
        <taxon>Basidiomycota</taxon>
        <taxon>Agaricomycotina</taxon>
        <taxon>Agaricomycetes</taxon>
        <taxon>Agaricomycetidae</taxon>
        <taxon>Agaricales</taxon>
        <taxon>Marasmiineae</taxon>
        <taxon>Physalacriaceae</taxon>
        <taxon>Armillaria</taxon>
    </lineage>
</organism>
<dbReference type="EMBL" id="KZ293648">
    <property type="protein sequence ID" value="PBK98150.1"/>
    <property type="molecule type" value="Genomic_DNA"/>
</dbReference>
<keyword evidence="1" id="KW-0732">Signal</keyword>
<accession>A0A2H3DVS3</accession>
<feature type="signal peptide" evidence="1">
    <location>
        <begin position="1"/>
        <end position="24"/>
    </location>
</feature>
<reference evidence="3" key="1">
    <citation type="journal article" date="2017" name="Nat. Ecol. Evol.">
        <title>Genome expansion and lineage-specific genetic innovations in the forest pathogenic fungi Armillaria.</title>
        <authorList>
            <person name="Sipos G."/>
            <person name="Prasanna A.N."/>
            <person name="Walter M.C."/>
            <person name="O'Connor E."/>
            <person name="Balint B."/>
            <person name="Krizsan K."/>
            <person name="Kiss B."/>
            <person name="Hess J."/>
            <person name="Varga T."/>
            <person name="Slot J."/>
            <person name="Riley R."/>
            <person name="Boka B."/>
            <person name="Rigling D."/>
            <person name="Barry K."/>
            <person name="Lee J."/>
            <person name="Mihaltcheva S."/>
            <person name="LaButti K."/>
            <person name="Lipzen A."/>
            <person name="Waldron R."/>
            <person name="Moloney N.M."/>
            <person name="Sperisen C."/>
            <person name="Kredics L."/>
            <person name="Vagvoelgyi C."/>
            <person name="Patrignani A."/>
            <person name="Fitzpatrick D."/>
            <person name="Nagy I."/>
            <person name="Doyle S."/>
            <person name="Anderson J.B."/>
            <person name="Grigoriev I.V."/>
            <person name="Gueldener U."/>
            <person name="Muensterkoetter M."/>
            <person name="Nagy L.G."/>
        </authorList>
    </citation>
    <scope>NUCLEOTIDE SEQUENCE [LARGE SCALE GENOMIC DNA]</scope>
    <source>
        <strain evidence="3">Ar21-2</strain>
    </source>
</reference>
<evidence type="ECO:0008006" key="4">
    <source>
        <dbReference type="Google" id="ProtNLM"/>
    </source>
</evidence>
<dbReference type="Proteomes" id="UP000217790">
    <property type="component" value="Unassembled WGS sequence"/>
</dbReference>
<feature type="chain" id="PRO_5013742815" description="Secreted protein" evidence="1">
    <location>
        <begin position="25"/>
        <end position="146"/>
    </location>
</feature>
<keyword evidence="3" id="KW-1185">Reference proteome</keyword>
<evidence type="ECO:0000313" key="2">
    <source>
        <dbReference type="EMBL" id="PBK98150.1"/>
    </source>
</evidence>
<dbReference type="AlphaFoldDB" id="A0A2H3DVS3"/>
<evidence type="ECO:0000256" key="1">
    <source>
        <dbReference type="SAM" id="SignalP"/>
    </source>
</evidence>